<name>A0A8S9LLA6_BRACR</name>
<dbReference type="OrthoDB" id="10283756at2759"/>
<reference evidence="2" key="1">
    <citation type="submission" date="2019-12" db="EMBL/GenBank/DDBJ databases">
        <title>Genome sequencing and annotation of Brassica cretica.</title>
        <authorList>
            <person name="Studholme D.J."/>
            <person name="Sarris P.F."/>
        </authorList>
    </citation>
    <scope>NUCLEOTIDE SEQUENCE</scope>
    <source>
        <strain evidence="2">PFS-001/15</strain>
        <tissue evidence="2">Leaf</tissue>
    </source>
</reference>
<dbReference type="EMBL" id="QGKW02000276">
    <property type="protein sequence ID" value="KAF2607875.1"/>
    <property type="molecule type" value="Genomic_DNA"/>
</dbReference>
<accession>A0A8S9LLA6</accession>
<evidence type="ECO:0000313" key="2">
    <source>
        <dbReference type="EMBL" id="KAF2607875.1"/>
    </source>
</evidence>
<comment type="caution">
    <text evidence="2">The sequence shown here is derived from an EMBL/GenBank/DDBJ whole genome shotgun (WGS) entry which is preliminary data.</text>
</comment>
<feature type="compositionally biased region" description="Basic residues" evidence="1">
    <location>
        <begin position="44"/>
        <end position="53"/>
    </location>
</feature>
<dbReference type="Proteomes" id="UP000712281">
    <property type="component" value="Unassembled WGS sequence"/>
</dbReference>
<protein>
    <submittedName>
        <fullName evidence="2">Uncharacterized protein</fullName>
    </submittedName>
</protein>
<dbReference type="AlphaFoldDB" id="A0A8S9LLA6"/>
<feature type="region of interest" description="Disordered" evidence="1">
    <location>
        <begin position="30"/>
        <end position="63"/>
    </location>
</feature>
<sequence length="63" mass="7451">MLIHPTTCNDARRLETRVKERTSHLPPAIEEETRRNSAVDRAKPMKNRTRRNNLHGDQVTYRI</sequence>
<proteinExistence type="predicted"/>
<evidence type="ECO:0000313" key="3">
    <source>
        <dbReference type="Proteomes" id="UP000712281"/>
    </source>
</evidence>
<gene>
    <name evidence="2" type="ORF">F2Q68_00046176</name>
</gene>
<feature type="compositionally biased region" description="Basic and acidic residues" evidence="1">
    <location>
        <begin position="31"/>
        <end position="43"/>
    </location>
</feature>
<organism evidence="2 3">
    <name type="scientific">Brassica cretica</name>
    <name type="common">Mustard</name>
    <dbReference type="NCBI Taxonomy" id="69181"/>
    <lineage>
        <taxon>Eukaryota</taxon>
        <taxon>Viridiplantae</taxon>
        <taxon>Streptophyta</taxon>
        <taxon>Embryophyta</taxon>
        <taxon>Tracheophyta</taxon>
        <taxon>Spermatophyta</taxon>
        <taxon>Magnoliopsida</taxon>
        <taxon>eudicotyledons</taxon>
        <taxon>Gunneridae</taxon>
        <taxon>Pentapetalae</taxon>
        <taxon>rosids</taxon>
        <taxon>malvids</taxon>
        <taxon>Brassicales</taxon>
        <taxon>Brassicaceae</taxon>
        <taxon>Brassiceae</taxon>
        <taxon>Brassica</taxon>
    </lineage>
</organism>
<evidence type="ECO:0000256" key="1">
    <source>
        <dbReference type="SAM" id="MobiDB-lite"/>
    </source>
</evidence>